<keyword evidence="3" id="KW-0067">ATP-binding</keyword>
<dbReference type="Gene3D" id="3.40.50.720">
    <property type="entry name" value="NAD(P)-binding Rossmann-like Domain"/>
    <property type="match status" value="1"/>
</dbReference>
<dbReference type="InterPro" id="IPR032875">
    <property type="entry name" value="Succ_CoA_lig_flav_dom"/>
</dbReference>
<name>A0A3B0UQQ0_9ZZZZ</name>
<proteinExistence type="predicted"/>
<dbReference type="GO" id="GO:0016874">
    <property type="term" value="F:ligase activity"/>
    <property type="evidence" value="ECO:0007669"/>
    <property type="project" value="UniProtKB-KW"/>
</dbReference>
<dbReference type="SUPFAM" id="SSF51735">
    <property type="entry name" value="NAD(P)-binding Rossmann-fold domains"/>
    <property type="match status" value="1"/>
</dbReference>
<dbReference type="SUPFAM" id="SSF52210">
    <property type="entry name" value="Succinyl-CoA synthetase domains"/>
    <property type="match status" value="2"/>
</dbReference>
<dbReference type="SMART" id="SM00881">
    <property type="entry name" value="CoA_binding"/>
    <property type="match status" value="1"/>
</dbReference>
<gene>
    <name evidence="5" type="ORF">MNBD_BACTEROID07-859</name>
</gene>
<keyword evidence="2" id="KW-0547">Nucleotide-binding</keyword>
<sequence length="358" mass="38464">MSVRKLDNIFRPGRIALIGVNNDPKSIGGITLRNLMESGFSGVIYPVNAKREAVLGIPCYPGVDRLPKKPDLAVIMSPAHEVPHLIDQCGEAGINGIIIMSAGFIEAGEEGKKLEKELKRRVKKYSDMRVLGPNSMGVIVPGLNLNVSFVSSMPKKGHMAFISQSGALGAVLLDWAAETNVGFSFFVSIGNAMDVTFGDLIDYFGQDINTYSIILYVETLGNARRFLSAARAFARKKPIIVYKSGRFPESAQAASSHTGAMATKDDICDALLRRAGLARVYNMGNIFDFSDLVGRKKIPKGSGLAIVTNAGGPGVMATDALINQGGHLAKLSDTVIQKLNKLLPAYWSHNNPVDVLGD</sequence>
<protein>
    <submittedName>
        <fullName evidence="5">Acetyl-CoA synthetase (ADP-forming) alpha and beta chains, putative</fullName>
    </submittedName>
</protein>
<dbReference type="PANTHER" id="PTHR43334">
    <property type="entry name" value="ACETATE--COA LIGASE [ADP-FORMING]"/>
    <property type="match status" value="1"/>
</dbReference>
<dbReference type="AlphaFoldDB" id="A0A3B0UQQ0"/>
<reference evidence="5" key="1">
    <citation type="submission" date="2018-06" db="EMBL/GenBank/DDBJ databases">
        <authorList>
            <person name="Zhirakovskaya E."/>
        </authorList>
    </citation>
    <scope>NUCLEOTIDE SEQUENCE</scope>
</reference>
<organism evidence="5">
    <name type="scientific">hydrothermal vent metagenome</name>
    <dbReference type="NCBI Taxonomy" id="652676"/>
    <lineage>
        <taxon>unclassified sequences</taxon>
        <taxon>metagenomes</taxon>
        <taxon>ecological metagenomes</taxon>
    </lineage>
</organism>
<evidence type="ECO:0000259" key="4">
    <source>
        <dbReference type="SMART" id="SM00881"/>
    </source>
</evidence>
<keyword evidence="1" id="KW-0436">Ligase</keyword>
<dbReference type="InterPro" id="IPR016102">
    <property type="entry name" value="Succinyl-CoA_synth-like"/>
</dbReference>
<evidence type="ECO:0000256" key="2">
    <source>
        <dbReference type="ARBA" id="ARBA00022741"/>
    </source>
</evidence>
<dbReference type="InterPro" id="IPR051538">
    <property type="entry name" value="Acyl-CoA_Synth/Transferase"/>
</dbReference>
<dbReference type="PANTHER" id="PTHR43334:SF1">
    <property type="entry name" value="3-HYDROXYPROPIONATE--COA LIGASE [ADP-FORMING]"/>
    <property type="match status" value="1"/>
</dbReference>
<evidence type="ECO:0000313" key="5">
    <source>
        <dbReference type="EMBL" id="VAW30583.1"/>
    </source>
</evidence>
<dbReference type="Gene3D" id="3.40.50.261">
    <property type="entry name" value="Succinyl-CoA synthetase domains"/>
    <property type="match status" value="2"/>
</dbReference>
<dbReference type="EMBL" id="UOET01000540">
    <property type="protein sequence ID" value="VAW30583.1"/>
    <property type="molecule type" value="Genomic_DNA"/>
</dbReference>
<dbReference type="InterPro" id="IPR036291">
    <property type="entry name" value="NAD(P)-bd_dom_sf"/>
</dbReference>
<dbReference type="GO" id="GO:0005524">
    <property type="term" value="F:ATP binding"/>
    <property type="evidence" value="ECO:0007669"/>
    <property type="project" value="UniProtKB-KW"/>
</dbReference>
<accession>A0A3B0UQQ0</accession>
<evidence type="ECO:0000256" key="1">
    <source>
        <dbReference type="ARBA" id="ARBA00022598"/>
    </source>
</evidence>
<feature type="non-terminal residue" evidence="5">
    <location>
        <position position="358"/>
    </location>
</feature>
<dbReference type="Pfam" id="PF13380">
    <property type="entry name" value="CoA_binding_2"/>
    <property type="match status" value="1"/>
</dbReference>
<dbReference type="InterPro" id="IPR003781">
    <property type="entry name" value="CoA-bd"/>
</dbReference>
<feature type="domain" description="CoA-binding" evidence="4">
    <location>
        <begin position="9"/>
        <end position="104"/>
    </location>
</feature>
<evidence type="ECO:0000256" key="3">
    <source>
        <dbReference type="ARBA" id="ARBA00022840"/>
    </source>
</evidence>
<dbReference type="Pfam" id="PF13607">
    <property type="entry name" value="Succ_CoA_lig"/>
    <property type="match status" value="1"/>
</dbReference>